<name>A0AAD5K8W9_9FUNG</name>
<feature type="transmembrane region" description="Helical" evidence="6">
    <location>
        <begin position="25"/>
        <end position="47"/>
    </location>
</feature>
<evidence type="ECO:0000256" key="3">
    <source>
        <dbReference type="ARBA" id="ARBA00022692"/>
    </source>
</evidence>
<dbReference type="Gene3D" id="1.20.1740.10">
    <property type="entry name" value="Amino acid/polyamine transporter I"/>
    <property type="match status" value="1"/>
</dbReference>
<proteinExistence type="predicted"/>
<keyword evidence="2" id="KW-0813">Transport</keyword>
<reference evidence="7" key="2">
    <citation type="submission" date="2023-02" db="EMBL/GenBank/DDBJ databases">
        <authorList>
            <consortium name="DOE Joint Genome Institute"/>
            <person name="Mondo S.J."/>
            <person name="Chang Y."/>
            <person name="Wang Y."/>
            <person name="Ahrendt S."/>
            <person name="Andreopoulos W."/>
            <person name="Barry K."/>
            <person name="Beard J."/>
            <person name="Benny G.L."/>
            <person name="Blankenship S."/>
            <person name="Bonito G."/>
            <person name="Cuomo C."/>
            <person name="Desiro A."/>
            <person name="Gervers K.A."/>
            <person name="Hundley H."/>
            <person name="Kuo A."/>
            <person name="LaButti K."/>
            <person name="Lang B.F."/>
            <person name="Lipzen A."/>
            <person name="O'Donnell K."/>
            <person name="Pangilinan J."/>
            <person name="Reynolds N."/>
            <person name="Sandor L."/>
            <person name="Smith M.W."/>
            <person name="Tsang A."/>
            <person name="Grigoriev I.V."/>
            <person name="Stajich J.E."/>
            <person name="Spatafora J.W."/>
        </authorList>
    </citation>
    <scope>NUCLEOTIDE SEQUENCE</scope>
    <source>
        <strain evidence="7">RSA 2281</strain>
    </source>
</reference>
<reference evidence="7" key="1">
    <citation type="journal article" date="2022" name="IScience">
        <title>Evolution of zygomycete secretomes and the origins of terrestrial fungal ecologies.</title>
        <authorList>
            <person name="Chang Y."/>
            <person name="Wang Y."/>
            <person name="Mondo S."/>
            <person name="Ahrendt S."/>
            <person name="Andreopoulos W."/>
            <person name="Barry K."/>
            <person name="Beard J."/>
            <person name="Benny G.L."/>
            <person name="Blankenship S."/>
            <person name="Bonito G."/>
            <person name="Cuomo C."/>
            <person name="Desiro A."/>
            <person name="Gervers K.A."/>
            <person name="Hundley H."/>
            <person name="Kuo A."/>
            <person name="LaButti K."/>
            <person name="Lang B.F."/>
            <person name="Lipzen A."/>
            <person name="O'Donnell K."/>
            <person name="Pangilinan J."/>
            <person name="Reynolds N."/>
            <person name="Sandor L."/>
            <person name="Smith M.E."/>
            <person name="Tsang A."/>
            <person name="Grigoriev I.V."/>
            <person name="Stajich J.E."/>
            <person name="Spatafora J.W."/>
        </authorList>
    </citation>
    <scope>NUCLEOTIDE SEQUENCE</scope>
    <source>
        <strain evidence="7">RSA 2281</strain>
    </source>
</reference>
<comment type="subcellular location">
    <subcellularLocation>
        <location evidence="1">Membrane</location>
        <topology evidence="1">Multi-pass membrane protein</topology>
    </subcellularLocation>
</comment>
<feature type="transmembrane region" description="Helical" evidence="6">
    <location>
        <begin position="59"/>
        <end position="80"/>
    </location>
</feature>
<comment type="caution">
    <text evidence="7">The sequence shown here is derived from an EMBL/GenBank/DDBJ whole genome shotgun (WGS) entry which is preliminary data.</text>
</comment>
<evidence type="ECO:0000313" key="7">
    <source>
        <dbReference type="EMBL" id="KAI9274772.1"/>
    </source>
</evidence>
<evidence type="ECO:0000256" key="6">
    <source>
        <dbReference type="SAM" id="Phobius"/>
    </source>
</evidence>
<evidence type="ECO:0000256" key="5">
    <source>
        <dbReference type="ARBA" id="ARBA00023136"/>
    </source>
</evidence>
<dbReference type="PANTHER" id="PTHR45649:SF26">
    <property type="entry name" value="OS04G0435100 PROTEIN"/>
    <property type="match status" value="1"/>
</dbReference>
<evidence type="ECO:0000256" key="1">
    <source>
        <dbReference type="ARBA" id="ARBA00004141"/>
    </source>
</evidence>
<protein>
    <submittedName>
        <fullName evidence="7">Uncharacterized protein</fullName>
    </submittedName>
</protein>
<dbReference type="Proteomes" id="UP001209540">
    <property type="component" value="Unassembled WGS sequence"/>
</dbReference>
<evidence type="ECO:0000256" key="4">
    <source>
        <dbReference type="ARBA" id="ARBA00022989"/>
    </source>
</evidence>
<feature type="non-terminal residue" evidence="7">
    <location>
        <position position="1"/>
    </location>
</feature>
<dbReference type="PANTHER" id="PTHR45649">
    <property type="entry name" value="AMINO-ACID PERMEASE BAT1"/>
    <property type="match status" value="1"/>
</dbReference>
<dbReference type="GO" id="GO:0016020">
    <property type="term" value="C:membrane"/>
    <property type="evidence" value="ECO:0007669"/>
    <property type="project" value="UniProtKB-SubCell"/>
</dbReference>
<keyword evidence="5 6" id="KW-0472">Membrane</keyword>
<dbReference type="AlphaFoldDB" id="A0AAD5K8W9"/>
<dbReference type="EMBL" id="JAIXMP010000004">
    <property type="protein sequence ID" value="KAI9274772.1"/>
    <property type="molecule type" value="Genomic_DNA"/>
</dbReference>
<dbReference type="GO" id="GO:0022857">
    <property type="term" value="F:transmembrane transporter activity"/>
    <property type="evidence" value="ECO:0007669"/>
    <property type="project" value="UniProtKB-ARBA"/>
</dbReference>
<organism evidence="7 8">
    <name type="scientific">Phascolomyces articulosus</name>
    <dbReference type="NCBI Taxonomy" id="60185"/>
    <lineage>
        <taxon>Eukaryota</taxon>
        <taxon>Fungi</taxon>
        <taxon>Fungi incertae sedis</taxon>
        <taxon>Mucoromycota</taxon>
        <taxon>Mucoromycotina</taxon>
        <taxon>Mucoromycetes</taxon>
        <taxon>Mucorales</taxon>
        <taxon>Lichtheimiaceae</taxon>
        <taxon>Phascolomyces</taxon>
    </lineage>
</organism>
<evidence type="ECO:0000256" key="2">
    <source>
        <dbReference type="ARBA" id="ARBA00022448"/>
    </source>
</evidence>
<gene>
    <name evidence="7" type="ORF">BDA99DRAFT_432275</name>
</gene>
<keyword evidence="3 6" id="KW-0812">Transmembrane</keyword>
<evidence type="ECO:0000313" key="8">
    <source>
        <dbReference type="Proteomes" id="UP001209540"/>
    </source>
</evidence>
<sequence length="116" mass="12886">TTIDHDAKRLEELGYKQEFTREISLFVQTGFAFSTMAVLPNWLLGFAATMSAGGPMSLFWGYIVVAPFVSCIALSMAEVFSAYPVNGGVYSWCYLLSSKEWGPCKSPKVYDYIKKG</sequence>
<accession>A0AAD5K8W9</accession>
<keyword evidence="4 6" id="KW-1133">Transmembrane helix</keyword>
<keyword evidence="8" id="KW-1185">Reference proteome</keyword>